<dbReference type="InterPro" id="IPR047121">
    <property type="entry name" value="YjiB-like"/>
</dbReference>
<keyword evidence="2" id="KW-1185">Reference proteome</keyword>
<evidence type="ECO:0000313" key="2">
    <source>
        <dbReference type="Proteomes" id="UP000258309"/>
    </source>
</evidence>
<evidence type="ECO:0008006" key="3">
    <source>
        <dbReference type="Google" id="ProtNLM"/>
    </source>
</evidence>
<proteinExistence type="predicted"/>
<dbReference type="STRING" id="5539.A0A3E2H0L1"/>
<dbReference type="SUPFAM" id="SSF51182">
    <property type="entry name" value="RmlC-like cupins"/>
    <property type="match status" value="1"/>
</dbReference>
<dbReference type="AlphaFoldDB" id="A0A3E2H0L1"/>
<protein>
    <recommendedName>
        <fullName evidence="3">Cupin type-1 domain-containing protein</fullName>
    </recommendedName>
</protein>
<organism evidence="1 2">
    <name type="scientific">Scytalidium lignicola</name>
    <name type="common">Hyphomycete</name>
    <dbReference type="NCBI Taxonomy" id="5539"/>
    <lineage>
        <taxon>Eukaryota</taxon>
        <taxon>Fungi</taxon>
        <taxon>Dikarya</taxon>
        <taxon>Ascomycota</taxon>
        <taxon>Pezizomycotina</taxon>
        <taxon>Leotiomycetes</taxon>
        <taxon>Leotiomycetes incertae sedis</taxon>
        <taxon>Scytalidium</taxon>
    </lineage>
</organism>
<feature type="non-terminal residue" evidence="1">
    <location>
        <position position="112"/>
    </location>
</feature>
<name>A0A3E2H0L1_SCYLI</name>
<evidence type="ECO:0000313" key="1">
    <source>
        <dbReference type="EMBL" id="RFU26533.1"/>
    </source>
</evidence>
<feature type="non-terminal residue" evidence="1">
    <location>
        <position position="1"/>
    </location>
</feature>
<comment type="caution">
    <text evidence="1">The sequence shown here is derived from an EMBL/GenBank/DDBJ whole genome shotgun (WGS) entry which is preliminary data.</text>
</comment>
<dbReference type="EMBL" id="NCSJ02000256">
    <property type="protein sequence ID" value="RFU26533.1"/>
    <property type="molecule type" value="Genomic_DNA"/>
</dbReference>
<gene>
    <name evidence="1" type="ORF">B7463_g9797</name>
</gene>
<accession>A0A3E2H0L1</accession>
<dbReference type="PANTHER" id="PTHR36448:SF2">
    <property type="entry name" value="CUPIN TYPE-1 DOMAIN-CONTAINING PROTEIN"/>
    <property type="match status" value="1"/>
</dbReference>
<sequence length="112" mass="12116">MNATVRLPGIFQGESTLLLGRGQGDQDGGLEIDVHAGDVIILPAGTAHCCLESTTNYRYVGVYPKGCPRWRNELGKELPDIVKIKEEISSVAMPAQDPVMGDGGPLMHLWLE</sequence>
<dbReference type="InterPro" id="IPR011051">
    <property type="entry name" value="RmlC_Cupin_sf"/>
</dbReference>
<dbReference type="OMA" id="HCCLEST"/>
<dbReference type="OrthoDB" id="2446447at2759"/>
<dbReference type="PANTHER" id="PTHR36448">
    <property type="entry name" value="BLR7373 PROTEIN"/>
    <property type="match status" value="1"/>
</dbReference>
<dbReference type="Proteomes" id="UP000258309">
    <property type="component" value="Unassembled WGS sequence"/>
</dbReference>
<reference evidence="1 2" key="1">
    <citation type="submission" date="2018-05" db="EMBL/GenBank/DDBJ databases">
        <title>Draft genome sequence of Scytalidium lignicola DSM 105466, a ubiquitous saprotrophic fungus.</title>
        <authorList>
            <person name="Buettner E."/>
            <person name="Gebauer A.M."/>
            <person name="Hofrichter M."/>
            <person name="Liers C."/>
            <person name="Kellner H."/>
        </authorList>
    </citation>
    <scope>NUCLEOTIDE SEQUENCE [LARGE SCALE GENOMIC DNA]</scope>
    <source>
        <strain evidence="1 2">DSM 105466</strain>
    </source>
</reference>